<dbReference type="EMBL" id="AP009389">
    <property type="protein sequence ID" value="BAF60957.1"/>
    <property type="molecule type" value="Genomic_DNA"/>
</dbReference>
<organism evidence="1 2">
    <name type="scientific">Pelotomaculum thermopropionicum (strain DSM 13744 / JCM 10971 / SI)</name>
    <dbReference type="NCBI Taxonomy" id="370438"/>
    <lineage>
        <taxon>Bacteria</taxon>
        <taxon>Bacillati</taxon>
        <taxon>Bacillota</taxon>
        <taxon>Clostridia</taxon>
        <taxon>Eubacteriales</taxon>
        <taxon>Desulfotomaculaceae</taxon>
        <taxon>Pelotomaculum</taxon>
    </lineage>
</organism>
<evidence type="ECO:0000313" key="1">
    <source>
        <dbReference type="EMBL" id="BAF60957.1"/>
    </source>
</evidence>
<protein>
    <submittedName>
        <fullName evidence="1">Uncharacterized protein</fullName>
    </submittedName>
</protein>
<reference evidence="2" key="1">
    <citation type="journal article" date="2008" name="Genome Res.">
        <title>The genome of Pelotomaculum thermopropionicum reveals niche-associated evolution in anaerobic microbiota.</title>
        <authorList>
            <person name="Kosaka T."/>
            <person name="Kato S."/>
            <person name="Shimoyama T."/>
            <person name="Ishii S."/>
            <person name="Abe T."/>
            <person name="Watanabe K."/>
        </authorList>
    </citation>
    <scope>NUCLEOTIDE SEQUENCE [LARGE SCALE GENOMIC DNA]</scope>
    <source>
        <strain evidence="2">DSM 13744 / JCM 10971 / SI</strain>
    </source>
</reference>
<proteinExistence type="predicted"/>
<evidence type="ECO:0000313" key="2">
    <source>
        <dbReference type="Proteomes" id="UP000006556"/>
    </source>
</evidence>
<keyword evidence="2" id="KW-1185">Reference proteome</keyword>
<gene>
    <name evidence="1" type="ordered locus">PTH_2775</name>
</gene>
<dbReference type="AlphaFoldDB" id="A5CYH4"/>
<name>A5CYH4_PELTS</name>
<sequence length="172" mass="18568">MFFASKQPLASSVRRIRQNTVKAALFFNFRLFVLNLPHPSSAAFSPVFLPDGRLPAVHYHNRRQRLYSPPVFPGNKQQVVYGHGAAAINIGPRSEIGNAVAGAVNNRGLAPPDYNLGPRPAFQNLAGFQLGNPPLDVLVDIALGDQRVTASARFSVAGKGRVTQQGKDRAGN</sequence>
<dbReference type="KEGG" id="pth:PTH_2775"/>
<dbReference type="Proteomes" id="UP000006556">
    <property type="component" value="Chromosome"/>
</dbReference>
<dbReference type="HOGENOM" id="CLU_1553820_0_0_9"/>
<accession>A5CYH4</accession>